<dbReference type="AlphaFoldDB" id="A0A6N9SZA2"/>
<name>A0A6N9SZA2_9HYPH</name>
<dbReference type="Pfam" id="PF06224">
    <property type="entry name" value="AlkZ-like"/>
    <property type="match status" value="1"/>
</dbReference>
<proteinExistence type="predicted"/>
<organism evidence="1 2">
    <name type="scientific">Jiella pacifica</name>
    <dbReference type="NCBI Taxonomy" id="2696469"/>
    <lineage>
        <taxon>Bacteria</taxon>
        <taxon>Pseudomonadati</taxon>
        <taxon>Pseudomonadota</taxon>
        <taxon>Alphaproteobacteria</taxon>
        <taxon>Hyphomicrobiales</taxon>
        <taxon>Aurantimonadaceae</taxon>
        <taxon>Jiella</taxon>
    </lineage>
</organism>
<sequence length="398" mass="45115">MASEISPAEARRIALTAQGFNAQDREAIVTPARLRRTIAQLGLLQIDSVNVLVRAHYLPLFSRLGSYERDVLDQIMVERPKRFFEYWGHEASLLPVDCHPLLRWRMERARRGNGIWRQLEPFATARRGESDAMLARIAAEGPLAASDVASAAAGRGMWVWSEAKHALEWLFWAGLVAATHRRGSFERVYDLPERVLPRKVLDLHTPPDVDAQRELIARAARALGIATADDLRDYYRLPASDTALPIRQLVEDGTLRPVRVRGWRQDAYLHRDARAGRRIAGPALLSPFDPLVWHRGRTERLFGFRYRLEIYTPRHKREHGYYVLPFLLDGALVARVDLKADRRAGTLILLQATLEPGAPQNTIDALLEELRRMATWLDLEHVGTEPLDIIAAAGSAHR</sequence>
<evidence type="ECO:0000313" key="1">
    <source>
        <dbReference type="EMBL" id="NDW03049.1"/>
    </source>
</evidence>
<reference evidence="1 2" key="1">
    <citation type="submission" date="2020-01" db="EMBL/GenBank/DDBJ databases">
        <title>Jiella pacifica sp. nov.</title>
        <authorList>
            <person name="Xue Z."/>
            <person name="Zhu S."/>
            <person name="Chen J."/>
            <person name="Yang J."/>
        </authorList>
    </citation>
    <scope>NUCLEOTIDE SEQUENCE [LARGE SCALE GENOMIC DNA]</scope>
    <source>
        <strain evidence="1 2">40Bstr34</strain>
    </source>
</reference>
<keyword evidence="2" id="KW-1185">Reference proteome</keyword>
<comment type="caution">
    <text evidence="1">The sequence shown here is derived from an EMBL/GenBank/DDBJ whole genome shotgun (WGS) entry which is preliminary data.</text>
</comment>
<protein>
    <submittedName>
        <fullName evidence="1">Winged helix-turn-helix domain-containing protein</fullName>
    </submittedName>
</protein>
<dbReference type="PANTHER" id="PTHR30528">
    <property type="entry name" value="CYTOPLASMIC PROTEIN"/>
    <property type="match status" value="1"/>
</dbReference>
<dbReference type="InterPro" id="IPR009351">
    <property type="entry name" value="AlkZ-like"/>
</dbReference>
<dbReference type="PANTHER" id="PTHR30528:SF0">
    <property type="entry name" value="CYTOPLASMIC PROTEIN"/>
    <property type="match status" value="1"/>
</dbReference>
<evidence type="ECO:0000313" key="2">
    <source>
        <dbReference type="Proteomes" id="UP000469011"/>
    </source>
</evidence>
<dbReference type="EMBL" id="JAAAMG010000001">
    <property type="protein sequence ID" value="NDW03049.1"/>
    <property type="molecule type" value="Genomic_DNA"/>
</dbReference>
<gene>
    <name evidence="1" type="ORF">GTK09_01285</name>
</gene>
<dbReference type="RefSeq" id="WP_163460667.1">
    <property type="nucleotide sequence ID" value="NZ_JAAAMG010000001.1"/>
</dbReference>
<accession>A0A6N9SZA2</accession>
<dbReference type="Proteomes" id="UP000469011">
    <property type="component" value="Unassembled WGS sequence"/>
</dbReference>